<reference evidence="4 6" key="2">
    <citation type="submission" date="2013-03" db="EMBL/GenBank/DDBJ databases">
        <title>The Genome Sequence of Enterococcus malodoratus ATCC_43197 (PacBio/Illumina hybrid assembly).</title>
        <authorList>
            <consortium name="The Broad Institute Genomics Platform"/>
            <consortium name="The Broad Institute Genome Sequencing Center for Infectious Disease"/>
            <person name="Earl A."/>
            <person name="Russ C."/>
            <person name="Gilmore M."/>
            <person name="Surin D."/>
            <person name="Walker B."/>
            <person name="Young S."/>
            <person name="Zeng Q."/>
            <person name="Gargeya S."/>
            <person name="Fitzgerald M."/>
            <person name="Haas B."/>
            <person name="Abouelleil A."/>
            <person name="Allen A.W."/>
            <person name="Alvarado L."/>
            <person name="Arachchi H.M."/>
            <person name="Berlin A.M."/>
            <person name="Chapman S.B."/>
            <person name="Gainer-Dewar J."/>
            <person name="Goldberg J."/>
            <person name="Griggs A."/>
            <person name="Gujja S."/>
            <person name="Hansen M."/>
            <person name="Howarth C."/>
            <person name="Imamovic A."/>
            <person name="Ireland A."/>
            <person name="Larimer J."/>
            <person name="McCowan C."/>
            <person name="Murphy C."/>
            <person name="Pearson M."/>
            <person name="Poon T.W."/>
            <person name="Priest M."/>
            <person name="Roberts A."/>
            <person name="Saif S."/>
            <person name="Shea T."/>
            <person name="Sisk P."/>
            <person name="Sykes S."/>
            <person name="Wortman J."/>
            <person name="Nusbaum C."/>
            <person name="Birren B."/>
        </authorList>
    </citation>
    <scope>NUCLEOTIDE SEQUENCE [LARGE SCALE GENOMIC DNA]</scope>
    <source>
        <strain evidence="4 6">ATCC 43197</strain>
    </source>
</reference>
<dbReference type="GO" id="GO:0004668">
    <property type="term" value="F:protein-arginine deiminase activity"/>
    <property type="evidence" value="ECO:0007669"/>
    <property type="project" value="InterPro"/>
</dbReference>
<dbReference type="EMBL" id="AJAK01000017">
    <property type="protein sequence ID" value="EOH76777.1"/>
    <property type="molecule type" value="Genomic_DNA"/>
</dbReference>
<feature type="chain" id="PRO_5038957818" description="Peptidyl-arginine deiminase" evidence="2">
    <location>
        <begin position="22"/>
        <end position="305"/>
    </location>
</feature>
<dbReference type="eggNOG" id="COG2957">
    <property type="taxonomic scope" value="Bacteria"/>
</dbReference>
<dbReference type="RefSeq" id="WP_010741267.1">
    <property type="nucleotide sequence ID" value="NZ_KB946250.1"/>
</dbReference>
<sequence length="305" mass="34888">MKKILTLFFMGGLFFPITGCANTRETIFTGYPDRVDTYYKPFMKDIKQFRKDMNSIKIGYGDIWIRDVAPVVTDRLVKFNYSPDYLPKKQSKKIQARFQDWLKENEFDYKQSDIVLDGGNFIYNGKKTVIITKRILKDNPEYSQESLVNKLKELLNVDKVILIDEEPGDVLGHADGQVHFIQSNVLFIGGFEGKETVRQQIKQAAPEIKIIDLPSNYQAEGQYDETIPSAKGLYVNMMETENDIYVPKYGLKSDQKIIDTVSKYTKKKIHSVDVSELSTLGGSINCLTWYCPAELLPQKVAGESE</sequence>
<reference evidence="3 5" key="1">
    <citation type="submission" date="2013-02" db="EMBL/GenBank/DDBJ databases">
        <title>The Genome Sequence of Enterococcus malodoratus ATCC_43197.</title>
        <authorList>
            <consortium name="The Broad Institute Genome Sequencing Platform"/>
            <consortium name="The Broad Institute Genome Sequencing Center for Infectious Disease"/>
            <person name="Earl A.M."/>
            <person name="Gilmore M.S."/>
            <person name="Lebreton F."/>
            <person name="Walker B."/>
            <person name="Young S.K."/>
            <person name="Zeng Q."/>
            <person name="Gargeya S."/>
            <person name="Fitzgerald M."/>
            <person name="Haas B."/>
            <person name="Abouelleil A."/>
            <person name="Alvarado L."/>
            <person name="Arachchi H.M."/>
            <person name="Berlin A.M."/>
            <person name="Chapman S.B."/>
            <person name="Dewar J."/>
            <person name="Goldberg J."/>
            <person name="Griggs A."/>
            <person name="Gujja S."/>
            <person name="Hansen M."/>
            <person name="Howarth C."/>
            <person name="Imamovic A."/>
            <person name="Larimer J."/>
            <person name="McCowan C."/>
            <person name="Murphy C."/>
            <person name="Neiman D."/>
            <person name="Pearson M."/>
            <person name="Priest M."/>
            <person name="Roberts A."/>
            <person name="Saif S."/>
            <person name="Shea T."/>
            <person name="Sisk P."/>
            <person name="Sykes S."/>
            <person name="Wortman J."/>
            <person name="Nusbaum C."/>
            <person name="Birren B."/>
        </authorList>
    </citation>
    <scope>NUCLEOTIDE SEQUENCE [LARGE SCALE GENOMIC DNA]</scope>
    <source>
        <strain evidence="3 5">ATCC 43197</strain>
    </source>
</reference>
<dbReference type="PANTHER" id="PTHR31377:SF0">
    <property type="entry name" value="AGMATINE DEIMINASE-RELATED"/>
    <property type="match status" value="1"/>
</dbReference>
<name>R2NXM6_9ENTE</name>
<comment type="caution">
    <text evidence="3">The sequence shown here is derived from an EMBL/GenBank/DDBJ whole genome shotgun (WGS) entry which is preliminary data.</text>
</comment>
<dbReference type="STRING" id="71451.RV07_GL003436"/>
<evidence type="ECO:0000313" key="5">
    <source>
        <dbReference type="Proteomes" id="UP000013783"/>
    </source>
</evidence>
<dbReference type="PANTHER" id="PTHR31377">
    <property type="entry name" value="AGMATINE DEIMINASE-RELATED"/>
    <property type="match status" value="1"/>
</dbReference>
<evidence type="ECO:0000256" key="1">
    <source>
        <dbReference type="ARBA" id="ARBA00022801"/>
    </source>
</evidence>
<dbReference type="SUPFAM" id="SSF55909">
    <property type="entry name" value="Pentein"/>
    <property type="match status" value="1"/>
</dbReference>
<evidence type="ECO:0000313" key="6">
    <source>
        <dbReference type="Proteomes" id="UP000014148"/>
    </source>
</evidence>
<evidence type="ECO:0000313" key="3">
    <source>
        <dbReference type="EMBL" id="EOH76777.1"/>
    </source>
</evidence>
<dbReference type="GO" id="GO:0009446">
    <property type="term" value="P:putrescine biosynthetic process"/>
    <property type="evidence" value="ECO:0007669"/>
    <property type="project" value="InterPro"/>
</dbReference>
<keyword evidence="2" id="KW-0732">Signal</keyword>
<dbReference type="Gene3D" id="3.75.10.10">
    <property type="entry name" value="L-arginine/glycine Amidinotransferase, Chain A"/>
    <property type="match status" value="1"/>
</dbReference>
<feature type="signal peptide" evidence="2">
    <location>
        <begin position="1"/>
        <end position="21"/>
    </location>
</feature>
<dbReference type="PATRIC" id="fig|1158601.3.peg.2413"/>
<dbReference type="Pfam" id="PF04371">
    <property type="entry name" value="PAD_porph"/>
    <property type="match status" value="1"/>
</dbReference>
<dbReference type="Proteomes" id="UP000014148">
    <property type="component" value="Unassembled WGS sequence"/>
</dbReference>
<protein>
    <recommendedName>
        <fullName evidence="7">Peptidyl-arginine deiminase</fullName>
    </recommendedName>
</protein>
<proteinExistence type="predicted"/>
<organism evidence="3 5">
    <name type="scientific">Enterococcus malodoratus ATCC 43197</name>
    <dbReference type="NCBI Taxonomy" id="1158601"/>
    <lineage>
        <taxon>Bacteria</taxon>
        <taxon>Bacillati</taxon>
        <taxon>Bacillota</taxon>
        <taxon>Bacilli</taxon>
        <taxon>Lactobacillales</taxon>
        <taxon>Enterococcaceae</taxon>
        <taxon>Enterococcus</taxon>
    </lineage>
</organism>
<evidence type="ECO:0008006" key="7">
    <source>
        <dbReference type="Google" id="ProtNLM"/>
    </source>
</evidence>
<evidence type="ECO:0000313" key="4">
    <source>
        <dbReference type="EMBL" id="EOT63522.1"/>
    </source>
</evidence>
<evidence type="ECO:0000256" key="2">
    <source>
        <dbReference type="SAM" id="SignalP"/>
    </source>
</evidence>
<dbReference type="Proteomes" id="UP000013783">
    <property type="component" value="Unassembled WGS sequence"/>
</dbReference>
<dbReference type="EMBL" id="ASWA01000005">
    <property type="protein sequence ID" value="EOT63522.1"/>
    <property type="molecule type" value="Genomic_DNA"/>
</dbReference>
<gene>
    <name evidence="4" type="ORF">I585_04352</name>
    <name evidence="3" type="ORF">UAI_02452</name>
</gene>
<dbReference type="AlphaFoldDB" id="R2NXM6"/>
<accession>R2NXM6</accession>
<dbReference type="InterPro" id="IPR007466">
    <property type="entry name" value="Peptidyl-Arg-deiminase_porph"/>
</dbReference>
<keyword evidence="6" id="KW-1185">Reference proteome</keyword>
<keyword evidence="1" id="KW-0378">Hydrolase</keyword>